<dbReference type="SUPFAM" id="SSF51161">
    <property type="entry name" value="Trimeric LpxA-like enzymes"/>
    <property type="match status" value="1"/>
</dbReference>
<sequence length="198" mass="22721">MQGFDRKMNKVLSHKEELSHLTACLLSEVICSRTSFSWFKAIHRALKCPDRRFYFWWRIANYLYRTNKAKKISIRINRNLRNKYGCDLGLGCYIRKNLRISHYVGIVISRTCIIGDNFHVLQNTTIGVLNEDIQGKISIGNDVKIGANSCIISDNITIGDNVYIGAMSFINKDIPADCIAYTPKSQNEIKIKKQKIIN</sequence>
<dbReference type="InterPro" id="IPR011004">
    <property type="entry name" value="Trimer_LpxA-like_sf"/>
</dbReference>
<evidence type="ECO:0000313" key="5">
    <source>
        <dbReference type="Proteomes" id="UP000002514"/>
    </source>
</evidence>
<keyword evidence="3" id="KW-0012">Acyltransferase</keyword>
<dbReference type="STRING" id="243265.plu2021"/>
<evidence type="ECO:0000313" key="4">
    <source>
        <dbReference type="EMBL" id="CAE14314.1"/>
    </source>
</evidence>
<gene>
    <name evidence="4" type="ordered locus">plu2021</name>
</gene>
<dbReference type="CDD" id="cd03354">
    <property type="entry name" value="LbH_SAT"/>
    <property type="match status" value="1"/>
</dbReference>
<dbReference type="Pfam" id="PF00132">
    <property type="entry name" value="Hexapep"/>
    <property type="match status" value="1"/>
</dbReference>
<keyword evidence="2" id="KW-0808">Transferase</keyword>
<evidence type="ECO:0000256" key="3">
    <source>
        <dbReference type="ARBA" id="ARBA00023315"/>
    </source>
</evidence>
<comment type="similarity">
    <text evidence="1">Belongs to the transferase hexapeptide repeat family.</text>
</comment>
<evidence type="ECO:0000256" key="2">
    <source>
        <dbReference type="ARBA" id="ARBA00022679"/>
    </source>
</evidence>
<dbReference type="eggNOG" id="COG1045">
    <property type="taxonomic scope" value="Bacteria"/>
</dbReference>
<dbReference type="InterPro" id="IPR001451">
    <property type="entry name" value="Hexapep"/>
</dbReference>
<dbReference type="Proteomes" id="UP000002514">
    <property type="component" value="Chromosome"/>
</dbReference>
<protein>
    <submittedName>
        <fullName evidence="4">Photorhabdus luminescens subsp. laumondii TTO1 complete genome segment 7/17</fullName>
    </submittedName>
</protein>
<organism evidence="4 5">
    <name type="scientific">Photorhabdus laumondii subsp. laumondii (strain DSM 15139 / CIP 105565 / TT01)</name>
    <name type="common">Photorhabdus luminescens subsp. laumondii</name>
    <dbReference type="NCBI Taxonomy" id="243265"/>
    <lineage>
        <taxon>Bacteria</taxon>
        <taxon>Pseudomonadati</taxon>
        <taxon>Pseudomonadota</taxon>
        <taxon>Gammaproteobacteria</taxon>
        <taxon>Enterobacterales</taxon>
        <taxon>Morganellaceae</taxon>
        <taxon>Photorhabdus</taxon>
    </lineage>
</organism>
<keyword evidence="5" id="KW-1185">Reference proteome</keyword>
<dbReference type="HOGENOM" id="CLU_051638_10_2_6"/>
<accession>Q7N5D3</accession>
<name>Q7N5D3_PHOLL</name>
<dbReference type="EMBL" id="BX571865">
    <property type="protein sequence ID" value="CAE14314.1"/>
    <property type="molecule type" value="Genomic_DNA"/>
</dbReference>
<dbReference type="InterPro" id="IPR045304">
    <property type="entry name" value="LbH_SAT"/>
</dbReference>
<dbReference type="Gene3D" id="2.160.10.10">
    <property type="entry name" value="Hexapeptide repeat proteins"/>
    <property type="match status" value="1"/>
</dbReference>
<reference evidence="5" key="1">
    <citation type="journal article" date="2003" name="Nat. Biotechnol.">
        <title>The genome sequence of the entomopathogenic bacterium Photorhabdus luminescens.</title>
        <authorList>
            <person name="Duchaud E."/>
            <person name="Rusniok C."/>
            <person name="Frangeul L."/>
            <person name="Buchrieser C."/>
            <person name="Givaudan A."/>
            <person name="Taourit S."/>
            <person name="Bocs S."/>
            <person name="Boursaux-Eude C."/>
            <person name="Chandler M."/>
            <person name="Charles J.-F."/>
            <person name="Dassa E."/>
            <person name="Derose R."/>
            <person name="Derzelle S."/>
            <person name="Freyssinet G."/>
            <person name="Gaudriault S."/>
            <person name="Medigue C."/>
            <person name="Lanois A."/>
            <person name="Powell K."/>
            <person name="Siguier P."/>
            <person name="Vincent R."/>
            <person name="Wingate V."/>
            <person name="Zouine M."/>
            <person name="Glaser P."/>
            <person name="Boemare N."/>
            <person name="Danchin A."/>
            <person name="Kunst F."/>
        </authorList>
    </citation>
    <scope>NUCLEOTIDE SEQUENCE [LARGE SCALE GENOMIC DNA]</scope>
    <source>
        <strain evidence="5">DSM 15139 / CIP 105565 / TT01</strain>
    </source>
</reference>
<dbReference type="AlphaFoldDB" id="Q7N5D3"/>
<dbReference type="GO" id="GO:0016746">
    <property type="term" value="F:acyltransferase activity"/>
    <property type="evidence" value="ECO:0007669"/>
    <property type="project" value="UniProtKB-KW"/>
</dbReference>
<dbReference type="PANTHER" id="PTHR42811">
    <property type="entry name" value="SERINE ACETYLTRANSFERASE"/>
    <property type="match status" value="1"/>
</dbReference>
<proteinExistence type="inferred from homology"/>
<dbReference type="KEGG" id="plu:plu2021"/>
<evidence type="ECO:0000256" key="1">
    <source>
        <dbReference type="ARBA" id="ARBA00007274"/>
    </source>
</evidence>